<name>A0ACC2TW67_9FUNG</name>
<protein>
    <submittedName>
        <fullName evidence="1">Uncharacterized protein</fullName>
    </submittedName>
</protein>
<evidence type="ECO:0000313" key="1">
    <source>
        <dbReference type="EMBL" id="KAJ9078874.1"/>
    </source>
</evidence>
<dbReference type="Proteomes" id="UP001165960">
    <property type="component" value="Unassembled WGS sequence"/>
</dbReference>
<organism evidence="1 2">
    <name type="scientific">Entomophthora muscae</name>
    <dbReference type="NCBI Taxonomy" id="34485"/>
    <lineage>
        <taxon>Eukaryota</taxon>
        <taxon>Fungi</taxon>
        <taxon>Fungi incertae sedis</taxon>
        <taxon>Zoopagomycota</taxon>
        <taxon>Entomophthoromycotina</taxon>
        <taxon>Entomophthoromycetes</taxon>
        <taxon>Entomophthorales</taxon>
        <taxon>Entomophthoraceae</taxon>
        <taxon>Entomophthora</taxon>
    </lineage>
</organism>
<keyword evidence="2" id="KW-1185">Reference proteome</keyword>
<accession>A0ACC2TW67</accession>
<comment type="caution">
    <text evidence="1">The sequence shown here is derived from an EMBL/GenBank/DDBJ whole genome shotgun (WGS) entry which is preliminary data.</text>
</comment>
<dbReference type="EMBL" id="QTSX02002134">
    <property type="protein sequence ID" value="KAJ9078874.1"/>
    <property type="molecule type" value="Genomic_DNA"/>
</dbReference>
<evidence type="ECO:0000313" key="2">
    <source>
        <dbReference type="Proteomes" id="UP001165960"/>
    </source>
</evidence>
<proteinExistence type="predicted"/>
<reference evidence="1" key="1">
    <citation type="submission" date="2022-04" db="EMBL/GenBank/DDBJ databases">
        <title>Genome of the entomopathogenic fungus Entomophthora muscae.</title>
        <authorList>
            <person name="Elya C."/>
            <person name="Lovett B.R."/>
            <person name="Lee E."/>
            <person name="Macias A.M."/>
            <person name="Hajek A.E."/>
            <person name="De Bivort B.L."/>
            <person name="Kasson M.T."/>
            <person name="De Fine Licht H.H."/>
            <person name="Stajich J.E."/>
        </authorList>
    </citation>
    <scope>NUCLEOTIDE SEQUENCE</scope>
    <source>
        <strain evidence="1">Berkeley</strain>
    </source>
</reference>
<sequence length="216" mass="23886">MILLILKFAVFSLAPFLLLLWSTSPDLWSWLSSLARLVSNDPSSILRFFPGLLVSGEALVKSLTCDNLDLHSSDPVLPTLAVDGANFPSPSPQESVNPVPVWVLEGSTPSSSHAPWFLTRLVLMGLNSYFPQLSLASSLWSPLRAAVPVIHWLAFWWFILPGWEPNLVSLAPLSHIVGRRIDCDGLHVPLIVLFISHYRDWLVGGCGARWEALILT</sequence>
<gene>
    <name evidence="1" type="ORF">DSO57_1002111</name>
</gene>